<dbReference type="OrthoDB" id="46925at2759"/>
<evidence type="ECO:0000313" key="2">
    <source>
        <dbReference type="EMBL" id="CAB9505797.1"/>
    </source>
</evidence>
<reference evidence="2" key="1">
    <citation type="submission" date="2020-06" db="EMBL/GenBank/DDBJ databases">
        <authorList>
            <consortium name="Plant Systems Biology data submission"/>
        </authorList>
    </citation>
    <scope>NUCLEOTIDE SEQUENCE</scope>
    <source>
        <strain evidence="2">D6</strain>
    </source>
</reference>
<feature type="region of interest" description="Disordered" evidence="1">
    <location>
        <begin position="44"/>
        <end position="73"/>
    </location>
</feature>
<dbReference type="Proteomes" id="UP001153069">
    <property type="component" value="Unassembled WGS sequence"/>
</dbReference>
<dbReference type="AlphaFoldDB" id="A0A9N8HAJ1"/>
<dbReference type="EMBL" id="CAICTM010000243">
    <property type="protein sequence ID" value="CAB9505797.1"/>
    <property type="molecule type" value="Genomic_DNA"/>
</dbReference>
<evidence type="ECO:0000313" key="3">
    <source>
        <dbReference type="Proteomes" id="UP001153069"/>
    </source>
</evidence>
<comment type="caution">
    <text evidence="2">The sequence shown here is derived from an EMBL/GenBank/DDBJ whole genome shotgun (WGS) entry which is preliminary data.</text>
</comment>
<organism evidence="2 3">
    <name type="scientific">Seminavis robusta</name>
    <dbReference type="NCBI Taxonomy" id="568900"/>
    <lineage>
        <taxon>Eukaryota</taxon>
        <taxon>Sar</taxon>
        <taxon>Stramenopiles</taxon>
        <taxon>Ochrophyta</taxon>
        <taxon>Bacillariophyta</taxon>
        <taxon>Bacillariophyceae</taxon>
        <taxon>Bacillariophycidae</taxon>
        <taxon>Naviculales</taxon>
        <taxon>Naviculaceae</taxon>
        <taxon>Seminavis</taxon>
    </lineage>
</organism>
<evidence type="ECO:0000256" key="1">
    <source>
        <dbReference type="SAM" id="MobiDB-lite"/>
    </source>
</evidence>
<proteinExistence type="predicted"/>
<protein>
    <submittedName>
        <fullName evidence="2">Uncharacterized protein</fullName>
    </submittedName>
</protein>
<gene>
    <name evidence="2" type="ORF">SEMRO_244_G097080.1</name>
</gene>
<feature type="compositionally biased region" description="Gly residues" evidence="1">
    <location>
        <begin position="55"/>
        <end position="66"/>
    </location>
</feature>
<sequence>MTRRKSLRRLLPSPVIVWALCFTPTTAFTSFKVGSHVLQKTPLAAKGSGRKKNSGRGGGQGFGGGAPPEKTYDKVATTPRADVIDTESAMREFFSANEEWHPMFLDFATSSSVPAMTFLGNSMDPAATLAFDFDNTRDSDPWRRLDGIPTGDADRKVLEDVLNCMEASLIDIPVNEQTKDDDDDLQFLEEGRRLLAISRFHVLQGVTGGSVECYDALFSTCWSELMELRFKNEASTGSLIVVPDYDFGNLQRFTDMNLLRPLEWLGLQTDFEVTSLHRGSPAIRLLHKLQDMPDEPWNEGIDGDVDSSTQL</sequence>
<name>A0A9N8HAJ1_9STRA</name>
<accession>A0A9N8HAJ1</accession>
<keyword evidence="3" id="KW-1185">Reference proteome</keyword>